<feature type="domain" description="TonB C-terminal" evidence="6">
    <location>
        <begin position="204"/>
        <end position="294"/>
    </location>
</feature>
<name>A0A0R2RND7_9BACT</name>
<dbReference type="NCBIfam" id="TIGR01352">
    <property type="entry name" value="tonB_Cterm"/>
    <property type="match status" value="1"/>
</dbReference>
<comment type="caution">
    <text evidence="7">The sequence shown here is derived from an EMBL/GenBank/DDBJ whole genome shotgun (WGS) entry which is preliminary data.</text>
</comment>
<evidence type="ECO:0000313" key="7">
    <source>
        <dbReference type="EMBL" id="KRO61530.1"/>
    </source>
</evidence>
<organism evidence="7 8">
    <name type="scientific">Verrucomicrobia subdivision 6 bacterium BACL9 MAG-120507-bin52</name>
    <dbReference type="NCBI Taxonomy" id="1655590"/>
    <lineage>
        <taxon>Bacteria</taxon>
        <taxon>Pseudomonadati</taxon>
        <taxon>Verrucomicrobiota</taxon>
        <taxon>Verrucomicrobiia</taxon>
        <taxon>Verrucomicrobiales</taxon>
        <taxon>Verrucomicrobia subdivision 6</taxon>
    </lineage>
</organism>
<feature type="compositionally biased region" description="Low complexity" evidence="5">
    <location>
        <begin position="47"/>
        <end position="73"/>
    </location>
</feature>
<dbReference type="InterPro" id="IPR006260">
    <property type="entry name" value="TonB/TolA_C"/>
</dbReference>
<proteinExistence type="predicted"/>
<evidence type="ECO:0000256" key="4">
    <source>
        <dbReference type="ARBA" id="ARBA00023136"/>
    </source>
</evidence>
<feature type="compositionally biased region" description="Basic residues" evidence="5">
    <location>
        <begin position="123"/>
        <end position="144"/>
    </location>
</feature>
<evidence type="ECO:0000259" key="6">
    <source>
        <dbReference type="PROSITE" id="PS52015"/>
    </source>
</evidence>
<evidence type="ECO:0000256" key="1">
    <source>
        <dbReference type="ARBA" id="ARBA00004167"/>
    </source>
</evidence>
<sequence length="294" mass="31190">MNPHGRPFRRTVLIVFAAHSLLLAIFALPLAQCQKPQPIQPVEMIDLGSLRPGPGLPSPTSSPASVTTAQPASEIPNQESKIQNPVPQPTPTPEPEPEPLPQPPPAQKPKPVPTPKPEPLRQPKPKPTPKPKHQVKVSTAKKKFSFSSANQENKANSKKSSEPPGPSVSDIKNRLASKIPAESGGGGGDGAGNAGRPDGIANDFSWYRALIKQSIQSAWKKPPIPAGEKISTEVEVKIAGSGNVTFLRISKPSGDPVMDASVEQAVRSTPRLAKPLPAGLGSPDYTVIIQFKLE</sequence>
<evidence type="ECO:0000256" key="2">
    <source>
        <dbReference type="ARBA" id="ARBA00022692"/>
    </source>
</evidence>
<dbReference type="Proteomes" id="UP000051269">
    <property type="component" value="Unassembled WGS sequence"/>
</dbReference>
<accession>A0A0R2RND7</accession>
<dbReference type="InterPro" id="IPR037682">
    <property type="entry name" value="TonB_C"/>
</dbReference>
<dbReference type="AlphaFoldDB" id="A0A0R2RND7"/>
<evidence type="ECO:0000256" key="3">
    <source>
        <dbReference type="ARBA" id="ARBA00022989"/>
    </source>
</evidence>
<gene>
    <name evidence="7" type="ORF">ABR82_01475</name>
</gene>
<dbReference type="GO" id="GO:0055085">
    <property type="term" value="P:transmembrane transport"/>
    <property type="evidence" value="ECO:0007669"/>
    <property type="project" value="InterPro"/>
</dbReference>
<keyword evidence="2" id="KW-0812">Transmembrane</keyword>
<dbReference type="EMBL" id="LIBO01000231">
    <property type="protein sequence ID" value="KRO61530.1"/>
    <property type="molecule type" value="Genomic_DNA"/>
</dbReference>
<dbReference type="Pfam" id="PF13103">
    <property type="entry name" value="TonB_2"/>
    <property type="match status" value="1"/>
</dbReference>
<feature type="region of interest" description="Disordered" evidence="5">
    <location>
        <begin position="45"/>
        <end position="199"/>
    </location>
</feature>
<dbReference type="PROSITE" id="PS52015">
    <property type="entry name" value="TONB_CTD"/>
    <property type="match status" value="1"/>
</dbReference>
<reference evidence="7 8" key="1">
    <citation type="submission" date="2015-10" db="EMBL/GenBank/DDBJ databases">
        <title>Metagenome-Assembled Genomes uncover a global brackish microbiome.</title>
        <authorList>
            <person name="Hugerth L.W."/>
            <person name="Larsson J."/>
            <person name="Alneberg J."/>
            <person name="Lindh M.V."/>
            <person name="Legrand C."/>
            <person name="Pinhassi J."/>
            <person name="Andersson A.F."/>
        </authorList>
    </citation>
    <scope>NUCLEOTIDE SEQUENCE [LARGE SCALE GENOMIC DNA]</scope>
    <source>
        <strain evidence="7">BACL18 MAG-120507-bin52</strain>
    </source>
</reference>
<feature type="compositionally biased region" description="Pro residues" evidence="5">
    <location>
        <begin position="86"/>
        <end position="122"/>
    </location>
</feature>
<dbReference type="GO" id="GO:0016020">
    <property type="term" value="C:membrane"/>
    <property type="evidence" value="ECO:0007669"/>
    <property type="project" value="UniProtKB-SubCell"/>
</dbReference>
<keyword evidence="3" id="KW-1133">Transmembrane helix</keyword>
<comment type="subcellular location">
    <subcellularLocation>
        <location evidence="1">Membrane</location>
        <topology evidence="1">Single-pass membrane protein</topology>
    </subcellularLocation>
</comment>
<dbReference type="SUPFAM" id="SSF74653">
    <property type="entry name" value="TolA/TonB C-terminal domain"/>
    <property type="match status" value="1"/>
</dbReference>
<feature type="compositionally biased region" description="Gly residues" evidence="5">
    <location>
        <begin position="183"/>
        <end position="193"/>
    </location>
</feature>
<keyword evidence="4" id="KW-0472">Membrane</keyword>
<evidence type="ECO:0000313" key="8">
    <source>
        <dbReference type="Proteomes" id="UP000051269"/>
    </source>
</evidence>
<protein>
    <recommendedName>
        <fullName evidence="6">TonB C-terminal domain-containing protein</fullName>
    </recommendedName>
</protein>
<dbReference type="Gene3D" id="3.30.1150.10">
    <property type="match status" value="1"/>
</dbReference>
<evidence type="ECO:0000256" key="5">
    <source>
        <dbReference type="SAM" id="MobiDB-lite"/>
    </source>
</evidence>